<evidence type="ECO:0000256" key="2">
    <source>
        <dbReference type="ARBA" id="ARBA00007362"/>
    </source>
</evidence>
<evidence type="ECO:0000256" key="4">
    <source>
        <dbReference type="ARBA" id="ARBA00022475"/>
    </source>
</evidence>
<feature type="transmembrane region" description="Helical" evidence="8">
    <location>
        <begin position="151"/>
        <end position="168"/>
    </location>
</feature>
<dbReference type="RefSeq" id="WP_109246156.1">
    <property type="nucleotide sequence ID" value="NZ_BFFO01000008.1"/>
</dbReference>
<dbReference type="AlphaFoldDB" id="A0A2R5HK95"/>
<evidence type="ECO:0000256" key="3">
    <source>
        <dbReference type="ARBA" id="ARBA00022448"/>
    </source>
</evidence>
<evidence type="ECO:0000313" key="11">
    <source>
        <dbReference type="Proteomes" id="UP000245021"/>
    </source>
</evidence>
<accession>A0A2R5HK95</accession>
<keyword evidence="11" id="KW-1185">Reference proteome</keyword>
<feature type="transmembrane region" description="Helical" evidence="8">
    <location>
        <begin position="73"/>
        <end position="93"/>
    </location>
</feature>
<dbReference type="InterPro" id="IPR037185">
    <property type="entry name" value="EmrE-like"/>
</dbReference>
<comment type="caution">
    <text evidence="10">The sequence shown here is derived from an EMBL/GenBank/DDBJ whole genome shotgun (WGS) entry which is preliminary data.</text>
</comment>
<dbReference type="EMBL" id="BFFO01000008">
    <property type="protein sequence ID" value="GBG97198.1"/>
    <property type="molecule type" value="Genomic_DNA"/>
</dbReference>
<protein>
    <submittedName>
        <fullName evidence="10">Permease</fullName>
    </submittedName>
</protein>
<evidence type="ECO:0000256" key="1">
    <source>
        <dbReference type="ARBA" id="ARBA00004651"/>
    </source>
</evidence>
<dbReference type="OrthoDB" id="369870at2"/>
<feature type="transmembrane region" description="Helical" evidence="8">
    <location>
        <begin position="105"/>
        <end position="122"/>
    </location>
</feature>
<dbReference type="PANTHER" id="PTHR22911:SF137">
    <property type="entry name" value="SOLUTE CARRIER FAMILY 35 MEMBER G2-RELATED"/>
    <property type="match status" value="1"/>
</dbReference>
<evidence type="ECO:0000256" key="8">
    <source>
        <dbReference type="SAM" id="Phobius"/>
    </source>
</evidence>
<keyword evidence="5 8" id="KW-0812">Transmembrane</keyword>
<proteinExistence type="inferred from homology"/>
<feature type="domain" description="EamA" evidence="9">
    <location>
        <begin position="155"/>
        <end position="282"/>
    </location>
</feature>
<dbReference type="InterPro" id="IPR000620">
    <property type="entry name" value="EamA_dom"/>
</dbReference>
<keyword evidence="6 8" id="KW-1133">Transmembrane helix</keyword>
<keyword evidence="7 8" id="KW-0472">Membrane</keyword>
<sequence length="292" mass="32304">MNKKLGIILAIACYVLWGSLGLFWNLLSGVNSYEVFSYRILATVLTMLLYFLFTGRFSKLKNELKEVRKSKKALASGVIAAFLVGTNWLVYIIAIANGQATSASLGYYITPLISVLLAVIFLKEKIERYTVIAVIVAFIGVLLMTLENGKLPVITLVLAITFGLYGLFKKNIKMSSDVSITFEAIVIAPFVLIFLIFFAQHSFLSYSVPEMVFLLLSGIVTAIPLLLFAESLKNADLNTVGFLQYINPSLQLLVALFVFKESLTASSFQSLALILLSILIFIIGQIVSLRRK</sequence>
<dbReference type="GO" id="GO:0005886">
    <property type="term" value="C:plasma membrane"/>
    <property type="evidence" value="ECO:0007669"/>
    <property type="project" value="UniProtKB-SubCell"/>
</dbReference>
<evidence type="ECO:0000256" key="5">
    <source>
        <dbReference type="ARBA" id="ARBA00022692"/>
    </source>
</evidence>
<comment type="subcellular location">
    <subcellularLocation>
        <location evidence="1">Cell membrane</location>
        <topology evidence="1">Multi-pass membrane protein</topology>
    </subcellularLocation>
</comment>
<evidence type="ECO:0000256" key="7">
    <source>
        <dbReference type="ARBA" id="ARBA00023136"/>
    </source>
</evidence>
<dbReference type="Pfam" id="PF00892">
    <property type="entry name" value="EamA"/>
    <property type="match status" value="2"/>
</dbReference>
<feature type="transmembrane region" description="Helical" evidence="8">
    <location>
        <begin position="180"/>
        <end position="199"/>
    </location>
</feature>
<dbReference type="InterPro" id="IPR004626">
    <property type="entry name" value="RarD"/>
</dbReference>
<feature type="transmembrane region" description="Helical" evidence="8">
    <location>
        <begin position="129"/>
        <end position="145"/>
    </location>
</feature>
<dbReference type="Proteomes" id="UP000245021">
    <property type="component" value="Unassembled WGS sequence"/>
</dbReference>
<feature type="transmembrane region" description="Helical" evidence="8">
    <location>
        <begin position="7"/>
        <end position="24"/>
    </location>
</feature>
<feature type="transmembrane region" description="Helical" evidence="8">
    <location>
        <begin position="241"/>
        <end position="259"/>
    </location>
</feature>
<dbReference type="NCBIfam" id="TIGR00688">
    <property type="entry name" value="rarD"/>
    <property type="match status" value="1"/>
</dbReference>
<gene>
    <name evidence="10" type="ORF">NtB2_01336</name>
</gene>
<feature type="domain" description="EamA" evidence="9">
    <location>
        <begin position="5"/>
        <end position="145"/>
    </location>
</feature>
<comment type="similarity">
    <text evidence="2">Belongs to the EamA transporter family.</text>
</comment>
<evidence type="ECO:0000313" key="10">
    <source>
        <dbReference type="EMBL" id="GBG97198.1"/>
    </source>
</evidence>
<evidence type="ECO:0000256" key="6">
    <source>
        <dbReference type="ARBA" id="ARBA00022989"/>
    </source>
</evidence>
<evidence type="ECO:0000259" key="9">
    <source>
        <dbReference type="Pfam" id="PF00892"/>
    </source>
</evidence>
<feature type="transmembrane region" description="Helical" evidence="8">
    <location>
        <begin position="271"/>
        <end position="289"/>
    </location>
</feature>
<reference evidence="10 11" key="1">
    <citation type="journal article" date="2018" name="Genome Announc.">
        <title>Draft Genome Sequence of Lactococcus sp. Strain NtB2 (JCM 32569), Isolated from the Gut of the Higher Termite Nasutitermes takasagoensis.</title>
        <authorList>
            <person name="Noda S."/>
            <person name="Aihara C."/>
            <person name="Yuki M."/>
            <person name="Ohkuma M."/>
        </authorList>
    </citation>
    <scope>NUCLEOTIDE SEQUENCE [LARGE SCALE GENOMIC DNA]</scope>
    <source>
        <strain evidence="10 11">NtB2</strain>
    </source>
</reference>
<dbReference type="SUPFAM" id="SSF103481">
    <property type="entry name" value="Multidrug resistance efflux transporter EmrE"/>
    <property type="match status" value="2"/>
</dbReference>
<keyword evidence="4" id="KW-1003">Cell membrane</keyword>
<name>A0A2R5HK95_9LACT</name>
<organism evidence="10 11">
    <name type="scientific">Lactococcus termiticola</name>
    <dbReference type="NCBI Taxonomy" id="2169526"/>
    <lineage>
        <taxon>Bacteria</taxon>
        <taxon>Bacillati</taxon>
        <taxon>Bacillota</taxon>
        <taxon>Bacilli</taxon>
        <taxon>Lactobacillales</taxon>
        <taxon>Streptococcaceae</taxon>
        <taxon>Lactococcus</taxon>
    </lineage>
</organism>
<keyword evidence="3" id="KW-0813">Transport</keyword>
<feature type="transmembrane region" description="Helical" evidence="8">
    <location>
        <begin position="211"/>
        <end position="229"/>
    </location>
</feature>
<dbReference type="PANTHER" id="PTHR22911">
    <property type="entry name" value="ACYL-MALONYL CONDENSING ENZYME-RELATED"/>
    <property type="match status" value="1"/>
</dbReference>
<feature type="transmembrane region" description="Helical" evidence="8">
    <location>
        <begin position="36"/>
        <end position="53"/>
    </location>
</feature>